<feature type="domain" description="GerMN" evidence="3">
    <location>
        <begin position="189"/>
        <end position="289"/>
    </location>
</feature>
<accession>A0ABU7RLB8</accession>
<organism evidence="5 6">
    <name type="scientific">Plantactinospora sonchi</name>
    <dbReference type="NCBI Taxonomy" id="1544735"/>
    <lineage>
        <taxon>Bacteria</taxon>
        <taxon>Bacillati</taxon>
        <taxon>Actinomycetota</taxon>
        <taxon>Actinomycetes</taxon>
        <taxon>Micromonosporales</taxon>
        <taxon>Micromonosporaceae</taxon>
        <taxon>Plantactinospora</taxon>
    </lineage>
</organism>
<keyword evidence="6" id="KW-1185">Reference proteome</keyword>
<dbReference type="Pfam" id="PF10646">
    <property type="entry name" value="Germane"/>
    <property type="match status" value="1"/>
</dbReference>
<evidence type="ECO:0000256" key="1">
    <source>
        <dbReference type="SAM" id="MobiDB-lite"/>
    </source>
</evidence>
<sequence length="603" mass="64314">MRRRLCVVVVAAMLLPAVAACGIPDETEVRVNGSGPQAETGPPARSAEPPRSRTQSSVDPLRFAQDFLTAAAGEPDEAYKRFNDFIVEEKWLTPQPGNEVTLIRLDAPPLVTYNSDGTSSITIERVQQVGVLRANGSIGEPIATESSYTFTVGRMPTDPGEAGGLWVLDPPPVLLMTDEALRYYYQEHTIYFWNVNRDALVPDLRYLPVTVPVQRQATEVLDWLIGGPADWLGTSVVRLPDGTGPLGNVPAPKEGGRLEVNLSVKAGALDTNLELDKLFNQIVWSLKLNPTLYNELELKIQNQSRKIAVAEDWRRDHPLYQLGDPPARYGVLAGTVYPLTEPGEDQTVPIVPEANQDIVAASLSRDGATISAALVTRDGTGVRLRTGAGIGTVRDFRTGKSFTAMTRPVWLKTAGNAGPTGLVVADDGLHEFGTDSAVLRPVQLTGAPGRVTAVGAALDGQRIAFIAGGRLYVAGVRTVDGTLSVGPSRRLATSLRDLTAVDWYGENSLVVAGVEGNGRAAVYKLNVDGAQESAQVTDVGAAVTHLATYPENPDVPALNRPPLYEANQVAYSTGTPIGRDQVVAGAAGLPPGSATPTAPFYLY</sequence>
<feature type="compositionally biased region" description="Low complexity" evidence="1">
    <location>
        <begin position="42"/>
        <end position="53"/>
    </location>
</feature>
<evidence type="ECO:0000256" key="2">
    <source>
        <dbReference type="SAM" id="SignalP"/>
    </source>
</evidence>
<keyword evidence="2" id="KW-0732">Signal</keyword>
<dbReference type="InterPro" id="IPR019606">
    <property type="entry name" value="GerMN"/>
</dbReference>
<evidence type="ECO:0000313" key="6">
    <source>
        <dbReference type="Proteomes" id="UP001332243"/>
    </source>
</evidence>
<feature type="domain" description="Lipoprotein LpqB C-terminal" evidence="4">
    <location>
        <begin position="346"/>
        <end position="541"/>
    </location>
</feature>
<dbReference type="InterPro" id="IPR018910">
    <property type="entry name" value="LpqB_C"/>
</dbReference>
<feature type="chain" id="PRO_5045412701" evidence="2">
    <location>
        <begin position="20"/>
        <end position="603"/>
    </location>
</feature>
<name>A0ABU7RLB8_9ACTN</name>
<feature type="region of interest" description="Disordered" evidence="1">
    <location>
        <begin position="30"/>
        <end position="59"/>
    </location>
</feature>
<comment type="caution">
    <text evidence="5">The sequence shown here is derived from an EMBL/GenBank/DDBJ whole genome shotgun (WGS) entry which is preliminary data.</text>
</comment>
<dbReference type="Proteomes" id="UP001332243">
    <property type="component" value="Unassembled WGS sequence"/>
</dbReference>
<feature type="signal peptide" evidence="2">
    <location>
        <begin position="1"/>
        <end position="19"/>
    </location>
</feature>
<dbReference type="SUPFAM" id="SSF82171">
    <property type="entry name" value="DPP6 N-terminal domain-like"/>
    <property type="match status" value="1"/>
</dbReference>
<evidence type="ECO:0000259" key="4">
    <source>
        <dbReference type="Pfam" id="PF10647"/>
    </source>
</evidence>
<protein>
    <submittedName>
        <fullName evidence="5">LpqB family beta-propeller domain-containing protein</fullName>
    </submittedName>
</protein>
<gene>
    <name evidence="5" type="ORF">V1633_02110</name>
</gene>
<dbReference type="EMBL" id="JAZGQK010000001">
    <property type="protein sequence ID" value="MEE6257283.1"/>
    <property type="molecule type" value="Genomic_DNA"/>
</dbReference>
<reference evidence="5 6" key="1">
    <citation type="submission" date="2024-01" db="EMBL/GenBank/DDBJ databases">
        <title>Genome insights into Plantactinospora sonchi sp. nov.</title>
        <authorList>
            <person name="Wang L."/>
        </authorList>
    </citation>
    <scope>NUCLEOTIDE SEQUENCE [LARGE SCALE GENOMIC DNA]</scope>
    <source>
        <strain evidence="5 6">NEAU-QY2</strain>
    </source>
</reference>
<evidence type="ECO:0000259" key="3">
    <source>
        <dbReference type="Pfam" id="PF10646"/>
    </source>
</evidence>
<dbReference type="Pfam" id="PF10647">
    <property type="entry name" value="Gmad1"/>
    <property type="match status" value="1"/>
</dbReference>
<dbReference type="PROSITE" id="PS51257">
    <property type="entry name" value="PROKAR_LIPOPROTEIN"/>
    <property type="match status" value="1"/>
</dbReference>
<evidence type="ECO:0000313" key="5">
    <source>
        <dbReference type="EMBL" id="MEE6257283.1"/>
    </source>
</evidence>
<proteinExistence type="predicted"/>
<dbReference type="RefSeq" id="WP_331212358.1">
    <property type="nucleotide sequence ID" value="NZ_JAZGQK010000001.1"/>
</dbReference>